<proteinExistence type="predicted"/>
<dbReference type="CDD" id="cd00170">
    <property type="entry name" value="SEC14"/>
    <property type="match status" value="1"/>
</dbReference>
<dbReference type="Pfam" id="PF00650">
    <property type="entry name" value="CRAL_TRIO"/>
    <property type="match status" value="1"/>
</dbReference>
<dbReference type="Pfam" id="PF03765">
    <property type="entry name" value="CRAL_TRIO_N"/>
    <property type="match status" value="1"/>
</dbReference>
<feature type="domain" description="CRAL-TRIO" evidence="1">
    <location>
        <begin position="94"/>
        <end position="259"/>
    </location>
</feature>
<dbReference type="PANTHER" id="PTHR10174:SF130">
    <property type="entry name" value="ALPHA-TOCOPHEROL TRANSFER PROTEIN-LIKE"/>
    <property type="match status" value="1"/>
</dbReference>
<protein>
    <recommendedName>
        <fullName evidence="1">CRAL-TRIO domain-containing protein</fullName>
    </recommendedName>
</protein>
<dbReference type="EMBL" id="KQ426935">
    <property type="protein sequence ID" value="KOF67599.1"/>
    <property type="molecule type" value="Genomic_DNA"/>
</dbReference>
<reference evidence="2" key="1">
    <citation type="submission" date="2015-07" db="EMBL/GenBank/DDBJ databases">
        <title>MeaNS - Measles Nucleotide Surveillance Program.</title>
        <authorList>
            <person name="Tran T."/>
            <person name="Druce J."/>
        </authorList>
    </citation>
    <scope>NUCLEOTIDE SEQUENCE</scope>
    <source>
        <strain evidence="2">UCB-OBI-ISO-001</strain>
        <tissue evidence="2">Gonad</tissue>
    </source>
</reference>
<accession>A0A0L8FSE2</accession>
<gene>
    <name evidence="2" type="ORF">OCBIM_22009231mg</name>
</gene>
<dbReference type="EMBL" id="KQ426935">
    <property type="protein sequence ID" value="KOF67598.1"/>
    <property type="molecule type" value="Genomic_DNA"/>
</dbReference>
<dbReference type="SMART" id="SM00516">
    <property type="entry name" value="SEC14"/>
    <property type="match status" value="1"/>
</dbReference>
<organism evidence="2">
    <name type="scientific">Octopus bimaculoides</name>
    <name type="common">California two-spotted octopus</name>
    <dbReference type="NCBI Taxonomy" id="37653"/>
    <lineage>
        <taxon>Eukaryota</taxon>
        <taxon>Metazoa</taxon>
        <taxon>Spiralia</taxon>
        <taxon>Lophotrochozoa</taxon>
        <taxon>Mollusca</taxon>
        <taxon>Cephalopoda</taxon>
        <taxon>Coleoidea</taxon>
        <taxon>Octopodiformes</taxon>
        <taxon>Octopoda</taxon>
        <taxon>Incirrata</taxon>
        <taxon>Octopodidae</taxon>
        <taxon>Octopus</taxon>
    </lineage>
</organism>
<dbReference type="GO" id="GO:0016020">
    <property type="term" value="C:membrane"/>
    <property type="evidence" value="ECO:0007669"/>
    <property type="project" value="TreeGrafter"/>
</dbReference>
<dbReference type="PRINTS" id="PR00180">
    <property type="entry name" value="CRETINALDHBP"/>
</dbReference>
<dbReference type="PANTHER" id="PTHR10174">
    <property type="entry name" value="ALPHA-TOCOPHEROL TRANSFER PROTEIN-RELATED"/>
    <property type="match status" value="1"/>
</dbReference>
<dbReference type="AlphaFoldDB" id="A0A0L8FSE2"/>
<dbReference type="InterPro" id="IPR036273">
    <property type="entry name" value="CRAL/TRIO_N_dom_sf"/>
</dbReference>
<name>A0A0L8FSE2_OCTBM</name>
<sequence>MESSPEKEYLCTLTPELIKKAEKELNEKPQWRERDIQALRDMVNKQQDLLARTDDAFLLRFLRARKFDYDRAFSLLLNFYQMKAENKDLFVDLKPSTIQHVLRSGLIVPLEHRDREGRKVIVLKPGRWNPEIVPLFDMYKTWFVILSKLIEDEETQVNGIITIMDLKDVGWVQVRALSPFYAKKVTSMIQECFPLRLKGIHYIHEPSMFDILFSIIRPFLKEKIVKRLHFHGQNVSALHEFVSPENLPQEYNGVLNEIDIEAWTESLLKYDAQFEEEFKYGFKELQQANKLVIKEDATGECLMGTYRKLEVD</sequence>
<dbReference type="SUPFAM" id="SSF52087">
    <property type="entry name" value="CRAL/TRIO domain"/>
    <property type="match status" value="1"/>
</dbReference>
<evidence type="ECO:0000313" key="2">
    <source>
        <dbReference type="EMBL" id="KOF67599.1"/>
    </source>
</evidence>
<dbReference type="OrthoDB" id="75724at2759"/>
<dbReference type="GO" id="GO:1902936">
    <property type="term" value="F:phosphatidylinositol bisphosphate binding"/>
    <property type="evidence" value="ECO:0007669"/>
    <property type="project" value="TreeGrafter"/>
</dbReference>
<dbReference type="Gene3D" id="3.40.525.10">
    <property type="entry name" value="CRAL-TRIO lipid binding domain"/>
    <property type="match status" value="1"/>
</dbReference>
<dbReference type="InterPro" id="IPR011074">
    <property type="entry name" value="CRAL/TRIO_N_dom"/>
</dbReference>
<dbReference type="InterPro" id="IPR001251">
    <property type="entry name" value="CRAL-TRIO_dom"/>
</dbReference>
<dbReference type="PROSITE" id="PS50191">
    <property type="entry name" value="CRAL_TRIO"/>
    <property type="match status" value="1"/>
</dbReference>
<dbReference type="SMART" id="SM01100">
    <property type="entry name" value="CRAL_TRIO_N"/>
    <property type="match status" value="1"/>
</dbReference>
<dbReference type="SUPFAM" id="SSF46938">
    <property type="entry name" value="CRAL/TRIO N-terminal domain"/>
    <property type="match status" value="1"/>
</dbReference>
<dbReference type="InterPro" id="IPR036865">
    <property type="entry name" value="CRAL-TRIO_dom_sf"/>
</dbReference>
<dbReference type="OMA" id="VQCDDSM"/>
<dbReference type="Gene3D" id="1.20.5.1200">
    <property type="entry name" value="Alpha-tocopherol transfer"/>
    <property type="match status" value="1"/>
</dbReference>
<dbReference type="Gene3D" id="1.10.8.20">
    <property type="entry name" value="N-terminal domain of phosphatidylinositol transfer protein sec14p"/>
    <property type="match status" value="1"/>
</dbReference>
<dbReference type="KEGG" id="obi:106881470"/>
<evidence type="ECO:0000259" key="1">
    <source>
        <dbReference type="PROSITE" id="PS50191"/>
    </source>
</evidence>